<accession>A0A4S8M293</accession>
<gene>
    <name evidence="3" type="ORF">K435DRAFT_828941</name>
</gene>
<feature type="signal peptide" evidence="2">
    <location>
        <begin position="1"/>
        <end position="22"/>
    </location>
</feature>
<feature type="region of interest" description="Disordered" evidence="1">
    <location>
        <begin position="118"/>
        <end position="138"/>
    </location>
</feature>
<reference evidence="3 4" key="1">
    <citation type="journal article" date="2019" name="Nat. Ecol. Evol.">
        <title>Megaphylogeny resolves global patterns of mushroom evolution.</title>
        <authorList>
            <person name="Varga T."/>
            <person name="Krizsan K."/>
            <person name="Foldi C."/>
            <person name="Dima B."/>
            <person name="Sanchez-Garcia M."/>
            <person name="Sanchez-Ramirez S."/>
            <person name="Szollosi G.J."/>
            <person name="Szarkandi J.G."/>
            <person name="Papp V."/>
            <person name="Albert L."/>
            <person name="Andreopoulos W."/>
            <person name="Angelini C."/>
            <person name="Antonin V."/>
            <person name="Barry K.W."/>
            <person name="Bougher N.L."/>
            <person name="Buchanan P."/>
            <person name="Buyck B."/>
            <person name="Bense V."/>
            <person name="Catcheside P."/>
            <person name="Chovatia M."/>
            <person name="Cooper J."/>
            <person name="Damon W."/>
            <person name="Desjardin D."/>
            <person name="Finy P."/>
            <person name="Geml J."/>
            <person name="Haridas S."/>
            <person name="Hughes K."/>
            <person name="Justo A."/>
            <person name="Karasinski D."/>
            <person name="Kautmanova I."/>
            <person name="Kiss B."/>
            <person name="Kocsube S."/>
            <person name="Kotiranta H."/>
            <person name="LaButti K.M."/>
            <person name="Lechner B.E."/>
            <person name="Liimatainen K."/>
            <person name="Lipzen A."/>
            <person name="Lukacs Z."/>
            <person name="Mihaltcheva S."/>
            <person name="Morgado L.N."/>
            <person name="Niskanen T."/>
            <person name="Noordeloos M.E."/>
            <person name="Ohm R.A."/>
            <person name="Ortiz-Santana B."/>
            <person name="Ovrebo C."/>
            <person name="Racz N."/>
            <person name="Riley R."/>
            <person name="Savchenko A."/>
            <person name="Shiryaev A."/>
            <person name="Soop K."/>
            <person name="Spirin V."/>
            <person name="Szebenyi C."/>
            <person name="Tomsovsky M."/>
            <person name="Tulloss R.E."/>
            <person name="Uehling J."/>
            <person name="Grigoriev I.V."/>
            <person name="Vagvolgyi C."/>
            <person name="Papp T."/>
            <person name="Martin F.M."/>
            <person name="Miettinen O."/>
            <person name="Hibbett D.S."/>
            <person name="Nagy L.G."/>
        </authorList>
    </citation>
    <scope>NUCLEOTIDE SEQUENCE [LARGE SCALE GENOMIC DNA]</scope>
    <source>
        <strain evidence="3 4">CBS 962.96</strain>
    </source>
</reference>
<protein>
    <submittedName>
        <fullName evidence="3">Uncharacterized protein</fullName>
    </submittedName>
</protein>
<feature type="chain" id="PRO_5020845560" evidence="2">
    <location>
        <begin position="23"/>
        <end position="164"/>
    </location>
</feature>
<dbReference type="AlphaFoldDB" id="A0A4S8M293"/>
<evidence type="ECO:0000256" key="1">
    <source>
        <dbReference type="SAM" id="MobiDB-lite"/>
    </source>
</evidence>
<evidence type="ECO:0000313" key="4">
    <source>
        <dbReference type="Proteomes" id="UP000297245"/>
    </source>
</evidence>
<name>A0A4S8M293_DENBC</name>
<evidence type="ECO:0000256" key="2">
    <source>
        <dbReference type="SAM" id="SignalP"/>
    </source>
</evidence>
<proteinExistence type="predicted"/>
<keyword evidence="4" id="KW-1185">Reference proteome</keyword>
<dbReference type="Proteomes" id="UP000297245">
    <property type="component" value="Unassembled WGS sequence"/>
</dbReference>
<dbReference type="EMBL" id="ML179182">
    <property type="protein sequence ID" value="THU96212.1"/>
    <property type="molecule type" value="Genomic_DNA"/>
</dbReference>
<evidence type="ECO:0000313" key="3">
    <source>
        <dbReference type="EMBL" id="THU96212.1"/>
    </source>
</evidence>
<dbReference type="OrthoDB" id="2576580at2759"/>
<sequence>MFSRTTAATALTLAALAAVASADFGIQSPGGDDLWWALRASINNPDKTLLTDRLAIIAQQNNFDCSKLITQDQVTQAPGKGYTIQLADILNNTHIYAESQPFEIKALGSAYPATTVSASPSQTGGSAGGSGTATAEGSNNTNSAAKTVVGYGAAAIGVLMGLIL</sequence>
<organism evidence="3 4">
    <name type="scientific">Dendrothele bispora (strain CBS 962.96)</name>
    <dbReference type="NCBI Taxonomy" id="1314807"/>
    <lineage>
        <taxon>Eukaryota</taxon>
        <taxon>Fungi</taxon>
        <taxon>Dikarya</taxon>
        <taxon>Basidiomycota</taxon>
        <taxon>Agaricomycotina</taxon>
        <taxon>Agaricomycetes</taxon>
        <taxon>Agaricomycetidae</taxon>
        <taxon>Agaricales</taxon>
        <taxon>Agaricales incertae sedis</taxon>
        <taxon>Dendrothele</taxon>
    </lineage>
</organism>
<keyword evidence="2" id="KW-0732">Signal</keyword>